<evidence type="ECO:0000313" key="3">
    <source>
        <dbReference type="EMBL" id="CAI2768269.1"/>
    </source>
</evidence>
<dbReference type="Pfam" id="PF19081">
    <property type="entry name" value="Ig_7"/>
    <property type="match status" value="1"/>
</dbReference>
<dbReference type="SMART" id="SM00409">
    <property type="entry name" value="IG"/>
    <property type="match status" value="1"/>
</dbReference>
<dbReference type="Proteomes" id="UP001152749">
    <property type="component" value="Chromosome"/>
</dbReference>
<dbReference type="EMBL" id="OX336425">
    <property type="protein sequence ID" value="CAI2768269.1"/>
    <property type="molecule type" value="Genomic_DNA"/>
</dbReference>
<reference evidence="3" key="1">
    <citation type="submission" date="2022-09" db="EMBL/GenBank/DDBJ databases">
        <authorList>
            <person name="Duchaud E."/>
        </authorList>
    </citation>
    <scope>NUCLEOTIDE SEQUENCE</scope>
    <source>
        <strain evidence="3">TRV642</strain>
    </source>
</reference>
<gene>
    <name evidence="3" type="ORF">TRV642_3477</name>
</gene>
<dbReference type="Pfam" id="PF13585">
    <property type="entry name" value="CHU_C"/>
    <property type="match status" value="1"/>
</dbReference>
<dbReference type="Pfam" id="PF01345">
    <property type="entry name" value="DUF11"/>
    <property type="match status" value="1"/>
</dbReference>
<keyword evidence="1" id="KW-0732">Signal</keyword>
<dbReference type="InterPro" id="IPR003599">
    <property type="entry name" value="Ig_sub"/>
</dbReference>
<proteinExistence type="predicted"/>
<dbReference type="NCBIfam" id="TIGR01451">
    <property type="entry name" value="B_ant_repeat"/>
    <property type="match status" value="1"/>
</dbReference>
<sequence length="3303" mass="355503">MKLFRLFLAILFLCHLTTHAQQVSISASQTAASCAADGKIQVTVTNVPTTVYYAIEKTPANLKGIQTSNTNNGLFIDLEPGDYYYGYFDGNTFIKAPQTITVVNTNSGISPTIVSLTASRFTYCGNGADPGGEVVVTMRGGTWPYVVSLLKTSDGSVVQTKANSSYYNFTNVPAGTYTARAVDKCGVTFTTGQTISVTANTVLTASNISVPTFLNNNKVDLVYNTPGDWCSGIKKASIDVAQAFGSFSVLASPRYIGANEDFVYKLEIQNATGGWTVYDNLKYTTDLNSKTDRFELPTDRSKWGLVRLTGTICGLSKTVSLDFSTSSVGITSALTRGDIVFSDDPAYITNCPSTGKVLVVASASGGCSPYTLEVTSNVTGVKKTYTSTVGSSEISYLQDIDDKSYSFKLMDKSGLEVPSYSFRNTTTNPNRFRFSNVGKSVVFESGYFAPGTVDFRSLVRFYRGASGNNFNKSELVVDIPVPDNSNKGLIGPVTFSLESGPSALTVVPLRTNILQIPYRFGLGNDLTPGSYKIRIKDSGCFNEVFDVVLDSYFTKIELTSVSSSPSSTVCDRHVKTAKVTVSGTANAESTTFYDNRINVGIVSGPSSALANFDPKNNNFPWTSSYLRVGVFDFVFGPQPAGTYEIGILDNSKLVNSGYLLPNNMWPGTTTGSVMSTSVFPVFDMNNSGGAICSGNTTGTLSVKVDNLDSAAMYFLKKDTDAAYPATGQTSSVFTGLSAGRYWVKVKSTCFELEEKFDLNLSSSSLISGITAYCVGGNLSLNISSIGPVSSVKWTLPNGTFLNTNQIQINNVTPVNSGLYRVEVTTLHGCTFTDTATVTVAASQTPTGTANQTFCKNDNKKLFDLVTTESNVTWYDAATAGNVLASTTALENNKVYYGSLKVGTCESSTRLGVTVTISDSKTPTGPATQEFCKTDNKTAGDLMTNETGVTWYDAATGGNKVDPTTVLEHNKDYYGSLKEGTCESPTRLEVKVILHDPKTPTGATAQEFTKTDNKTVADLITTETGVTWYDAPTGGNKVDLTTVLENNKTYYGSLKEGACESPTRLPVTVTISDPKTPTGPATQEFCKTSNSTVADLITTETGVTWYDAPTGGNKIDPTTALEHNKDYYASLKEGAFESPIRHKVTVTISDPKTPTGPATQEFCKTDNKTAGDLMTNETGVTWYDSASGGNIISSTTLLENNKDYYGSLKEGTCESPTRLEVKVILHDPKTPTGATAQEFTKTDNKTVADLITTETGVTWYDAPTGGNKVDPTTVLENNKTYYGSLKEGACESPTRLPVTVTISDPKTPSGPTTQEFCKTSNSTVADLITTETGVTWYDAPTGGNKIDPTTALEHNKDYYASLKEGAFESPIRHKVTVTISDPKIPTGPATQEFCKTDNKTAGDLMTNETGVTWYDAATGGNKVDPTTVLEHNKDYYGSLKEGTCESPTRLEVKVILHDPKTPTGATAQEFTKTDNKTVADLITTETGVTWYDAPTGGNKVDPTTVLENNKTYYGSLKEGACESPTRLPVTVTISDPKTPSGPTTQEFCKTSNSTVADLITTETGVTWYDAPTGGNKIDPTTALEHNKDYYASLKEGAFESPIRHKVTVTISDPKTPTGPATQEFCKTDNKTAGDLMTNETGVTWYDSASGGNIISSTTLLENNKDYYGSLKEGTCESPTRLEVKVILHDPKTPTGATAQEFTKTDNKTVADLITTETAVTWYDAPTGGNKVDPTTVLENNKTYYGSLKEGACESPTRLPVTVTISDPKTPTGPATQEFCKTSNNTVADLITTETGVTWYDAPTGGNKIDPTTALEHNKDYYGSLKEGAFESPIRHKVTVTISDPKTPTGPATQEFCKTDNKTAGDLMTNETGVTWYDSASGGNIISSTTLLENNKDYYGSLKEGTCESPTRLEVKVILHDPKTPTGATAQEFTKTDNKTVADLITTETGVTWYDAPTGGNKVDPTTVLENNKTYYGSLKEGACESPTRLPVTVTISDPKTPTGPATQEFCKTSNSTVADLITTETGVTWYDAPTGGNKIDPTTALEHNKDYYASLKEGAFESPIRHKVTVTISDPKTPTGPATQEFCKTDNKTAGDLMTNETGVTWYDAATGGNKVDPSTLLEHNKDYYGSLKEGTCESPTRLEVKVILHDPKTPTGATAQEFTKTDNKTVADLITTETGVTWYDAPTGGNKVDPTTVLENNKTYYGSLKEGACESPTRLPVTVTISDPKTPTGPATQEFCKTSNNTVADLITTETGVTWYDAPTGGNKIDPTTALEHNKDYYASLKEGAFESPIRHKVTVTISDPKTPTGPATQEFCKTDNKTAGDLMTNETGVTWYDSASGGNIISSTTLLENNKDYYGSLKEGTCESPTRLEVKVILHDPKTPTGATAQEFTKTDNKTVADLITTETGVTWYDAPTGGNKVDPTTVLENNKTYYGSLKEGACESPTRLPVTVTISDPKTPTGPATQEFCKTSNSTVADLITTETGVTWYDAPTGGNKIDPTTALEHNKDYYASLKEGAFESPIRHKVTVTISDPKTPTGPATQEFCKTDNKTAGDLMTNETGVTWYDAATGGNKVDPSTLLEHNKDYYGSLKEGTCESPTRLEVKVILHDPKTPTGATAQEFTKTDNKTVADLITTETGVTWYDAPTGGNKVDPTTVLENNKTYYGSLKEGACESPTRLPVTVTIRDPKTPTGPTTQEFCKTSNSTVADLITTQSGVTWYDAPTGGNKIDPTTALEHNKDYYASLKEGAFESPIRHKVTVTISDPKTPTGPATQEFCKTDNKTAGDLMTNETGVTWYDAATGGNKVDPSTLLENNKDYYGSLKEGTCESPTRLEVKVILHDPKTSTGATAQEFTKTDNKTVADLITTETGVTWYDAPTGGNKVDPTTVLENNKTYYGSLKEGACESPTRLPVTVTISDPKTPTGPTTQEFCKTSNSTVADLITTETGVTWYDAPTGGNKIDPTTALEHNKDYYASLKEGAFESPTRLEVKVIVKSCTPEPAPNWNGNGCAFDETTYKVLSGMSNYNWFVSKEGTIVAGGQLTDDYITVLWNSVGKAIVKVDYIDVSKFDPLVSVDFPVTINSCSDIGLKKVVDNANPFIGKEVVFTITAENFGTNQATDITISEALPSGYVYVASEASAGKYNPTSGIWTIPVLQSKESQTLKVTAKVKEKGDYLNIVYLTASNPVDNNETNNRAEASIKVKDVIVHNSVSPNGDDLNDYFRIDGLDQYPNNSVEIFNPGGVQIFKTGNYGSNGNVFRGISEGRVTIDKQRGVPTGTYFYILRYEADGIMNEKTGYLYVKN</sequence>
<evidence type="ECO:0000256" key="1">
    <source>
        <dbReference type="SAM" id="SignalP"/>
    </source>
</evidence>
<feature type="chain" id="PRO_5040980302" description="Immunoglobulin domain-containing protein" evidence="1">
    <location>
        <begin position="21"/>
        <end position="3303"/>
    </location>
</feature>
<dbReference type="SUPFAM" id="SSF48726">
    <property type="entry name" value="Immunoglobulin"/>
    <property type="match status" value="1"/>
</dbReference>
<evidence type="ECO:0000313" key="4">
    <source>
        <dbReference type="Proteomes" id="UP001152749"/>
    </source>
</evidence>
<evidence type="ECO:0000259" key="2">
    <source>
        <dbReference type="SMART" id="SM00409"/>
    </source>
</evidence>
<accession>A0A9W4XFI8</accession>
<name>A0A9W4XFI8_9FLAO</name>
<dbReference type="RefSeq" id="WP_263360928.1">
    <property type="nucleotide sequence ID" value="NZ_OX336425.1"/>
</dbReference>
<organism evidence="3 4">
    <name type="scientific">Flavobacterium collinsii</name>
    <dbReference type="NCBI Taxonomy" id="1114861"/>
    <lineage>
        <taxon>Bacteria</taxon>
        <taxon>Pseudomonadati</taxon>
        <taxon>Bacteroidota</taxon>
        <taxon>Flavobacteriia</taxon>
        <taxon>Flavobacteriales</taxon>
        <taxon>Flavobacteriaceae</taxon>
        <taxon>Flavobacterium</taxon>
    </lineage>
</organism>
<dbReference type="KEGG" id="fcs:TRV642_3477"/>
<dbReference type="PROSITE" id="PS51257">
    <property type="entry name" value="PROKAR_LIPOPROTEIN"/>
    <property type="match status" value="1"/>
</dbReference>
<dbReference type="InterPro" id="IPR001434">
    <property type="entry name" value="OmcB-like_DUF11"/>
</dbReference>
<feature type="signal peptide" evidence="1">
    <location>
        <begin position="1"/>
        <end position="20"/>
    </location>
</feature>
<dbReference type="InterPro" id="IPR047589">
    <property type="entry name" value="DUF11_rpt"/>
</dbReference>
<dbReference type="InterPro" id="IPR036179">
    <property type="entry name" value="Ig-like_dom_sf"/>
</dbReference>
<feature type="domain" description="Immunoglobulin" evidence="2">
    <location>
        <begin position="767"/>
        <end position="840"/>
    </location>
</feature>
<dbReference type="InterPro" id="IPR044023">
    <property type="entry name" value="Ig_7"/>
</dbReference>
<protein>
    <recommendedName>
        <fullName evidence="2">Immunoglobulin domain-containing protein</fullName>
    </recommendedName>
</protein>